<accession>A0ABW4BUZ4</accession>
<organism evidence="1 2">
    <name type="scientific">Companilactobacillus keshanensis</name>
    <dbReference type="NCBI Taxonomy" id="2486003"/>
    <lineage>
        <taxon>Bacteria</taxon>
        <taxon>Bacillati</taxon>
        <taxon>Bacillota</taxon>
        <taxon>Bacilli</taxon>
        <taxon>Lactobacillales</taxon>
        <taxon>Lactobacillaceae</taxon>
        <taxon>Companilactobacillus</taxon>
    </lineage>
</organism>
<keyword evidence="2" id="KW-1185">Reference proteome</keyword>
<evidence type="ECO:0000313" key="2">
    <source>
        <dbReference type="Proteomes" id="UP001597251"/>
    </source>
</evidence>
<dbReference type="RefSeq" id="WP_125675864.1">
    <property type="nucleotide sequence ID" value="NZ_JBHTOI010000048.1"/>
</dbReference>
<gene>
    <name evidence="1" type="ORF">ACFQ42_09850</name>
</gene>
<sequence>MKRKNYILVIISILFLLVIAGCGNKKADLSNVKESSGNIVIKGHNFRGLHQGNGTVKDPDYKYSIYFSKDGNFVQDIISSKGFAGRFTEKGTYNISKNGDVTMNIASVTEERFNSDSALLKGYTPTSIVQREDNTLNDAENHPIKIENKKTYLLGTVNNVKLYPTDAKTVNYKEHYQDEMKKYDNTYNKFSGHGFTSNGMDTSMNGIAFKGNSFIWRYGYLGKNTDKDNAVMTVFEGTYSYSSNNHILTLNVSNQSKAYYGNLMNLNDFKYMKSDNSLAVNRLKLKYRNNVLTLVDSSLKGWKMKDAYPDDTSRSQLKYDDYLNSYSVSIFDSKMQKDSDDNSSVKKVFPTKEDFADWVTDYYQDDEDTENFHVLEAGDGATLPIQENTGGIKKDTPMVYRLYYSLAEEGNDESDVGRNVGITSDGKIYSGHDIMFDPDLTQAYKDYINN</sequence>
<reference evidence="2" key="1">
    <citation type="journal article" date="2019" name="Int. J. Syst. Evol. Microbiol.">
        <title>The Global Catalogue of Microorganisms (GCM) 10K type strain sequencing project: providing services to taxonomists for standard genome sequencing and annotation.</title>
        <authorList>
            <consortium name="The Broad Institute Genomics Platform"/>
            <consortium name="The Broad Institute Genome Sequencing Center for Infectious Disease"/>
            <person name="Wu L."/>
            <person name="Ma J."/>
        </authorList>
    </citation>
    <scope>NUCLEOTIDE SEQUENCE [LARGE SCALE GENOMIC DNA]</scope>
    <source>
        <strain evidence="2">CCM 8936</strain>
    </source>
</reference>
<proteinExistence type="predicted"/>
<evidence type="ECO:0008006" key="3">
    <source>
        <dbReference type="Google" id="ProtNLM"/>
    </source>
</evidence>
<protein>
    <recommendedName>
        <fullName evidence="3">Lipoprotein</fullName>
    </recommendedName>
</protein>
<dbReference type="PROSITE" id="PS51257">
    <property type="entry name" value="PROKAR_LIPOPROTEIN"/>
    <property type="match status" value="1"/>
</dbReference>
<evidence type="ECO:0000313" key="1">
    <source>
        <dbReference type="EMBL" id="MFD1419049.1"/>
    </source>
</evidence>
<dbReference type="Proteomes" id="UP001597251">
    <property type="component" value="Unassembled WGS sequence"/>
</dbReference>
<name>A0ABW4BUZ4_9LACO</name>
<comment type="caution">
    <text evidence="1">The sequence shown here is derived from an EMBL/GenBank/DDBJ whole genome shotgun (WGS) entry which is preliminary data.</text>
</comment>
<dbReference type="EMBL" id="JBHTOI010000048">
    <property type="protein sequence ID" value="MFD1419049.1"/>
    <property type="molecule type" value="Genomic_DNA"/>
</dbReference>